<comment type="caution">
    <text evidence="2">The sequence shown here is derived from an EMBL/GenBank/DDBJ whole genome shotgun (WGS) entry which is preliminary data.</text>
</comment>
<dbReference type="EMBL" id="JNBS01002164">
    <property type="protein sequence ID" value="OQR94810.1"/>
    <property type="molecule type" value="Genomic_DNA"/>
</dbReference>
<name>A0A1V9ZAB8_9STRA</name>
<evidence type="ECO:0000256" key="1">
    <source>
        <dbReference type="SAM" id="Coils"/>
    </source>
</evidence>
<feature type="coiled-coil region" evidence="1">
    <location>
        <begin position="270"/>
        <end position="297"/>
    </location>
</feature>
<dbReference type="Proteomes" id="UP000243217">
    <property type="component" value="Unassembled WGS sequence"/>
</dbReference>
<accession>A0A1V9ZAB8</accession>
<keyword evidence="1" id="KW-0175">Coiled coil</keyword>
<protein>
    <submittedName>
        <fullName evidence="2">Uncharacterized protein</fullName>
    </submittedName>
</protein>
<evidence type="ECO:0000313" key="3">
    <source>
        <dbReference type="Proteomes" id="UP000243217"/>
    </source>
</evidence>
<gene>
    <name evidence="2" type="ORF">THRCLA_08086</name>
</gene>
<evidence type="ECO:0000313" key="2">
    <source>
        <dbReference type="EMBL" id="OQR94810.1"/>
    </source>
</evidence>
<sequence>MELLDSLDPIHWKLQENAKDNDYQVCFTMLYTFIDSTIQQLKYHHGLLKGLVLLELLKEILNRVNPEVFGPLQSFLPHLYKLLENLISDKQPHIVHVAVPEIQIKEESRTISSPMALKIMTPKRLIAMPKSEIYILELAVYLKSVLIKLAGSKHRKTGQFRTSALPTMPVVEVGDNVLRQVKVKLRQKQFFNGLFPQGGSKRESSVGNGTNLHQLFAVSILCLHQGIKSIAVHSSELAAFAMNLLGEILLGIHGYLAQVAEQRHIRRAAIKILRNRREELQIQLENLEHSTAKLARESLELATAMSTIVAQHAVLERECTWHATCRELLAFTIEKLKQASEELPLWFVNADGSMRELQHGTALLRTEHIEEIKYIAHLLGLNRSYVHLFAKDEDDDSIDNQIAIGRHNSLKGRSNRKSISQRNENLKQHLLNVKAKTNVTIHETFDEPIDALHKVSHAELLVLSSIHDTLRAVEEFTCESNRRLFLMQMDIGIQATENHIDTTEVVIGAEQTLYNEITSKIGGAWLKDVDMIPKDTLFHPIHREELVRIVCHILNQYDEMTHNSDYNTAPIGCYRVMAITEFLPLYFMLHPTMKSSELNVGAIHGQMALARFLVSLYLETSGRQAIDLLVLFASILKLLSTGLHLPPRAMDELLTARRMCFSTAVTKGHTDAGSNVMWLFTKEKLLHGGYTLLDTVINSIASNTYLPAGNQKQTDFAIDKSFYISLFIEENGLTDLQRTRAISTEIGVVCIMQAWIEEHHFLSTALSNVFCACLCGPNKTISLDEFTTAFGYIEPSLNPSRLSALYIKATMHTQEVSETNMFGEASKQTLIDIMYNSDLFTESKKHWMYIPAMQLANQKLWEPGPDGLIAMWKFIRERLHDKLVEFRADPINVAHVHVCMERFNKFEEILVAVEKAGVFDPNLVEVGWYAFHFLQQEVARTAHIILKQQKPKKHHGGHNAAQRWDSTKRLANLYDYVNAKDRKRSTEMERDRKR</sequence>
<dbReference type="AlphaFoldDB" id="A0A1V9ZAB8"/>
<proteinExistence type="predicted"/>
<reference evidence="2 3" key="1">
    <citation type="journal article" date="2014" name="Genome Biol. Evol.">
        <title>The secreted proteins of Achlya hypogyna and Thraustotheca clavata identify the ancestral oomycete secretome and reveal gene acquisitions by horizontal gene transfer.</title>
        <authorList>
            <person name="Misner I."/>
            <person name="Blouin N."/>
            <person name="Leonard G."/>
            <person name="Richards T.A."/>
            <person name="Lane C.E."/>
        </authorList>
    </citation>
    <scope>NUCLEOTIDE SEQUENCE [LARGE SCALE GENOMIC DNA]</scope>
    <source>
        <strain evidence="2 3">ATCC 34112</strain>
    </source>
</reference>
<dbReference type="OrthoDB" id="76236at2759"/>
<keyword evidence="3" id="KW-1185">Reference proteome</keyword>
<organism evidence="2 3">
    <name type="scientific">Thraustotheca clavata</name>
    <dbReference type="NCBI Taxonomy" id="74557"/>
    <lineage>
        <taxon>Eukaryota</taxon>
        <taxon>Sar</taxon>
        <taxon>Stramenopiles</taxon>
        <taxon>Oomycota</taxon>
        <taxon>Saprolegniomycetes</taxon>
        <taxon>Saprolegniales</taxon>
        <taxon>Achlyaceae</taxon>
        <taxon>Thraustotheca</taxon>
    </lineage>
</organism>